<dbReference type="InterPro" id="IPR036513">
    <property type="entry name" value="STAS_dom_sf"/>
</dbReference>
<feature type="region of interest" description="Disordered" evidence="5">
    <location>
        <begin position="56"/>
        <end position="88"/>
    </location>
</feature>
<feature type="compositionally biased region" description="Pro residues" evidence="5">
    <location>
        <begin position="862"/>
        <end position="883"/>
    </location>
</feature>
<dbReference type="SUPFAM" id="SSF52091">
    <property type="entry name" value="SpoIIaa-like"/>
    <property type="match status" value="1"/>
</dbReference>
<dbReference type="Pfam" id="PF00916">
    <property type="entry name" value="Sulfate_transp"/>
    <property type="match status" value="1"/>
</dbReference>
<feature type="transmembrane region" description="Helical" evidence="6">
    <location>
        <begin position="239"/>
        <end position="259"/>
    </location>
</feature>
<dbReference type="NCBIfam" id="TIGR00815">
    <property type="entry name" value="sulP"/>
    <property type="match status" value="1"/>
</dbReference>
<dbReference type="Pfam" id="PF01740">
    <property type="entry name" value="STAS"/>
    <property type="match status" value="1"/>
</dbReference>
<proteinExistence type="predicted"/>
<feature type="transmembrane region" description="Helical" evidence="6">
    <location>
        <begin position="353"/>
        <end position="373"/>
    </location>
</feature>
<evidence type="ECO:0000256" key="5">
    <source>
        <dbReference type="SAM" id="MobiDB-lite"/>
    </source>
</evidence>
<keyword evidence="2 6" id="KW-0812">Transmembrane</keyword>
<evidence type="ECO:0000313" key="9">
    <source>
        <dbReference type="Proteomes" id="UP000078561"/>
    </source>
</evidence>
<feature type="compositionally biased region" description="Polar residues" evidence="5">
    <location>
        <begin position="60"/>
        <end position="80"/>
    </location>
</feature>
<organism evidence="8">
    <name type="scientific">Absidia glauca</name>
    <name type="common">Pin mould</name>
    <dbReference type="NCBI Taxonomy" id="4829"/>
    <lineage>
        <taxon>Eukaryota</taxon>
        <taxon>Fungi</taxon>
        <taxon>Fungi incertae sedis</taxon>
        <taxon>Mucoromycota</taxon>
        <taxon>Mucoromycotina</taxon>
        <taxon>Mucoromycetes</taxon>
        <taxon>Mucorales</taxon>
        <taxon>Cunninghamellaceae</taxon>
        <taxon>Absidia</taxon>
    </lineage>
</organism>
<feature type="transmembrane region" description="Helical" evidence="6">
    <location>
        <begin position="271"/>
        <end position="296"/>
    </location>
</feature>
<evidence type="ECO:0000256" key="3">
    <source>
        <dbReference type="ARBA" id="ARBA00022989"/>
    </source>
</evidence>
<keyword evidence="9" id="KW-1185">Reference proteome</keyword>
<evidence type="ECO:0000256" key="6">
    <source>
        <dbReference type="SAM" id="Phobius"/>
    </source>
</evidence>
<dbReference type="InterPro" id="IPR011547">
    <property type="entry name" value="SLC26A/SulP_dom"/>
</dbReference>
<dbReference type="InterPro" id="IPR001902">
    <property type="entry name" value="SLC26A/SulP_fam"/>
</dbReference>
<feature type="transmembrane region" description="Helical" evidence="6">
    <location>
        <begin position="542"/>
        <end position="571"/>
    </location>
</feature>
<dbReference type="Proteomes" id="UP000078561">
    <property type="component" value="Unassembled WGS sequence"/>
</dbReference>
<feature type="transmembrane region" description="Helical" evidence="6">
    <location>
        <begin position="327"/>
        <end position="346"/>
    </location>
</feature>
<dbReference type="PROSITE" id="PS50801">
    <property type="entry name" value="STAS"/>
    <property type="match status" value="1"/>
</dbReference>
<feature type="transmembrane region" description="Helical" evidence="6">
    <location>
        <begin position="185"/>
        <end position="202"/>
    </location>
</feature>
<feature type="transmembrane region" description="Helical" evidence="6">
    <location>
        <begin position="153"/>
        <end position="173"/>
    </location>
</feature>
<dbReference type="CDD" id="cd07042">
    <property type="entry name" value="STAS_SulP_like_sulfate_transporter"/>
    <property type="match status" value="1"/>
</dbReference>
<dbReference type="EMBL" id="LT553414">
    <property type="protein sequence ID" value="SAM00773.1"/>
    <property type="molecule type" value="Genomic_DNA"/>
</dbReference>
<dbReference type="InParanoid" id="A0A168NLF2"/>
<sequence>MPVPFEALLPFGIITGFFMATASGLRAVKYYANDKHPHRFGLDNWDLQMMERDKRLTGSLRGQSHRQTLPLTGSKSYNGDSDSEDDKDIRVSESQALLGLEQHQNPRYMTASPIPSAQLYIDPTPRDKWTLLKVRSKYYLPILQWFPLYNRQLFIGDLFAGLTLACLLIPQGLSYATALCKLEAIHGLYAIVFPAITYAILGMSRQISIGPEATLSLLVGSSIASQGHDPDDENNVDPLAWACLMTLFVGIFTFLLGIFRLGFLDSLMSRALLRGFITGVALVVLCQQTIILLGLVKISELAGITEASTTVDRLFFLIRHAHQSHPLSSIVSGVAVSVLLACRVLKSKINIKWILLLPEVLVVVVTSILLTYFCDWEHQGLDILGTIEGAGKVPLPRIPAFPENHHMKDLLVTAAMIAIIGFVESVVIAKTYSSRHNYSVSANRELVALGVANTVAGLMQGIPAFGSVARSKINDRAGARTQMASLMTGVITLIAIFFLLPYFYYLPKAVLSSIIFVAVLSLLAELPEDLHFIFKVHAWRDLALLIVTFLATVIISLEFGTLLAVTLSLLLTIKETSYPRISIMGRVKGNHQKFRPIQDGPDEIEHMEDVLIIRVEEPLFFANTGQLKDRLRRLEQFGDMATHPSESPRLGDSRYIIFDVDNMPYIDASAVQILYEIVESYHQRQIQVYFVRLRERPLEMFERSGLLNLIGEDHRLRKVSEAIEAVERDMTKQNVVIHHVGYAIMMYPIKLYFENMCLIVSVGRFDPTSRAIQKLMVMMKHLIIMKLRLRRFVQEQSESSFISPIIHVCILYDFSPSCLKKFREHGSQPDAGPGSVLPLDPNLYNGLIDEQVMNLDSRRPRPQNPKPRPSPESPPPPAEPASPTPTSDRLDEDHSLKKRVKWFFCYPLVQLKSRRCTSSE</sequence>
<dbReference type="STRING" id="4829.A0A168NLF2"/>
<name>A0A168NLF2_ABSGL</name>
<evidence type="ECO:0000256" key="1">
    <source>
        <dbReference type="ARBA" id="ARBA00004141"/>
    </source>
</evidence>
<protein>
    <recommendedName>
        <fullName evidence="7">STAS domain-containing protein</fullName>
    </recommendedName>
</protein>
<feature type="transmembrane region" description="Helical" evidence="6">
    <location>
        <begin position="410"/>
        <end position="429"/>
    </location>
</feature>
<keyword evidence="3 6" id="KW-1133">Transmembrane helix</keyword>
<dbReference type="GO" id="GO:0016020">
    <property type="term" value="C:membrane"/>
    <property type="evidence" value="ECO:0007669"/>
    <property type="project" value="UniProtKB-SubCell"/>
</dbReference>
<accession>A0A168NLF2</accession>
<evidence type="ECO:0000313" key="8">
    <source>
        <dbReference type="EMBL" id="SAM00773.1"/>
    </source>
</evidence>
<evidence type="ECO:0000259" key="7">
    <source>
        <dbReference type="PROSITE" id="PS50801"/>
    </source>
</evidence>
<evidence type="ECO:0000256" key="4">
    <source>
        <dbReference type="ARBA" id="ARBA00023136"/>
    </source>
</evidence>
<feature type="region of interest" description="Disordered" evidence="5">
    <location>
        <begin position="857"/>
        <end position="892"/>
    </location>
</feature>
<gene>
    <name evidence="8" type="primary">ABSGL_06496.1 scaffold 8356</name>
</gene>
<dbReference type="GO" id="GO:0055085">
    <property type="term" value="P:transmembrane transport"/>
    <property type="evidence" value="ECO:0007669"/>
    <property type="project" value="InterPro"/>
</dbReference>
<keyword evidence="4 6" id="KW-0472">Membrane</keyword>
<reference evidence="8" key="1">
    <citation type="submission" date="2016-04" db="EMBL/GenBank/DDBJ databases">
        <authorList>
            <person name="Evans L.H."/>
            <person name="Alamgir A."/>
            <person name="Owens N."/>
            <person name="Weber N.D."/>
            <person name="Virtaneva K."/>
            <person name="Barbian K."/>
            <person name="Babar A."/>
            <person name="Rosenke K."/>
        </authorList>
    </citation>
    <scope>NUCLEOTIDE SEQUENCE [LARGE SCALE GENOMIC DNA]</scope>
    <source>
        <strain evidence="8">CBS 101.48</strain>
    </source>
</reference>
<evidence type="ECO:0000256" key="2">
    <source>
        <dbReference type="ARBA" id="ARBA00022692"/>
    </source>
</evidence>
<dbReference type="Gene3D" id="3.30.750.24">
    <property type="entry name" value="STAS domain"/>
    <property type="match status" value="1"/>
</dbReference>
<dbReference type="InterPro" id="IPR002645">
    <property type="entry name" value="STAS_dom"/>
</dbReference>
<dbReference type="Pfam" id="PF15879">
    <property type="entry name" value="MWFE"/>
    <property type="match status" value="1"/>
</dbReference>
<comment type="subcellular location">
    <subcellularLocation>
        <location evidence="1">Membrane</location>
        <topology evidence="1">Multi-pass membrane protein</topology>
    </subcellularLocation>
</comment>
<dbReference type="OrthoDB" id="427213at2759"/>
<dbReference type="PANTHER" id="PTHR11814">
    <property type="entry name" value="SULFATE TRANSPORTER"/>
    <property type="match status" value="1"/>
</dbReference>
<feature type="domain" description="STAS" evidence="7">
    <location>
        <begin position="600"/>
        <end position="726"/>
    </location>
</feature>
<dbReference type="FunCoup" id="A0A168NLF2">
    <property type="interactions" value="10"/>
</dbReference>
<dbReference type="InterPro" id="IPR017384">
    <property type="entry name" value="NADH_Ub_cplx-1_asu_su-1"/>
</dbReference>
<dbReference type="AlphaFoldDB" id="A0A168NLF2"/>
<feature type="transmembrane region" description="Helical" evidence="6">
    <location>
        <begin position="484"/>
        <end position="504"/>
    </location>
</feature>